<comment type="subcellular location">
    <subcellularLocation>
        <location evidence="1">Nucleus</location>
    </subcellularLocation>
</comment>
<gene>
    <name evidence="6" type="ORF">AVEN_161250_1</name>
</gene>
<dbReference type="GO" id="GO:0003677">
    <property type="term" value="F:DNA binding"/>
    <property type="evidence" value="ECO:0007669"/>
    <property type="project" value="InterPro"/>
</dbReference>
<dbReference type="InterPro" id="IPR007811">
    <property type="entry name" value="RPC4"/>
</dbReference>
<dbReference type="OrthoDB" id="5836119at2759"/>
<dbReference type="PANTHER" id="PTHR13408">
    <property type="entry name" value="DNA-DIRECTED RNA POLYMERASE III"/>
    <property type="match status" value="1"/>
</dbReference>
<name>A0A4Y2KJA6_ARAVE</name>
<evidence type="ECO:0000256" key="4">
    <source>
        <dbReference type="ARBA" id="ARBA00023242"/>
    </source>
</evidence>
<keyword evidence="4" id="KW-0539">Nucleus</keyword>
<feature type="compositionally biased region" description="Basic and acidic residues" evidence="5">
    <location>
        <begin position="1"/>
        <end position="11"/>
    </location>
</feature>
<evidence type="ECO:0000256" key="2">
    <source>
        <dbReference type="ARBA" id="ARBA00022478"/>
    </source>
</evidence>
<evidence type="ECO:0008006" key="8">
    <source>
        <dbReference type="Google" id="ProtNLM"/>
    </source>
</evidence>
<keyword evidence="2" id="KW-0240">DNA-directed RNA polymerase</keyword>
<evidence type="ECO:0000256" key="5">
    <source>
        <dbReference type="SAM" id="MobiDB-lite"/>
    </source>
</evidence>
<dbReference type="AlphaFoldDB" id="A0A4Y2KJA6"/>
<dbReference type="GO" id="GO:0042797">
    <property type="term" value="P:tRNA transcription by RNA polymerase III"/>
    <property type="evidence" value="ECO:0007669"/>
    <property type="project" value="TreeGrafter"/>
</dbReference>
<sequence>MAQQPEDKKPDFSNFPRGAIGIKGLPVGRNARPRESIPRSEFSSGRPFVKKEKTDYDIQHMEQEMKMLLRDDFIDDGDDSNSGDESMKPVIFPAKVIKAKQEKTENDEKAGFQNQDFAKTMGFDMEKIAKFIKKEKLDEPDIDPDPVAQPDWSRVPKNEITELLTSKDSSFFLFQIPQCITTQANDYQSKAADNAASSSSEEKKNLTTLASMPEGTMGKLQVLKSGRVRLKMGSWHCYIDDICPLIGKHELVSIKTDSGSGDLVSLGSCEKALILEPDIDSLMPDSKYSKS</sequence>
<reference evidence="6 7" key="1">
    <citation type="journal article" date="2019" name="Sci. Rep.">
        <title>Orb-weaving spider Araneus ventricosus genome elucidates the spidroin gene catalogue.</title>
        <authorList>
            <person name="Kono N."/>
            <person name="Nakamura H."/>
            <person name="Ohtoshi R."/>
            <person name="Moran D.A.P."/>
            <person name="Shinohara A."/>
            <person name="Yoshida Y."/>
            <person name="Fujiwara M."/>
            <person name="Mori M."/>
            <person name="Tomita M."/>
            <person name="Arakawa K."/>
        </authorList>
    </citation>
    <scope>NUCLEOTIDE SEQUENCE [LARGE SCALE GENOMIC DNA]</scope>
</reference>
<comment type="caution">
    <text evidence="6">The sequence shown here is derived from an EMBL/GenBank/DDBJ whole genome shotgun (WGS) entry which is preliminary data.</text>
</comment>
<proteinExistence type="predicted"/>
<feature type="region of interest" description="Disordered" evidence="5">
    <location>
        <begin position="1"/>
        <end position="55"/>
    </location>
</feature>
<dbReference type="Proteomes" id="UP000499080">
    <property type="component" value="Unassembled WGS sequence"/>
</dbReference>
<accession>A0A4Y2KJA6</accession>
<keyword evidence="7" id="KW-1185">Reference proteome</keyword>
<organism evidence="6 7">
    <name type="scientific">Araneus ventricosus</name>
    <name type="common">Orbweaver spider</name>
    <name type="synonym">Epeira ventricosa</name>
    <dbReference type="NCBI Taxonomy" id="182803"/>
    <lineage>
        <taxon>Eukaryota</taxon>
        <taxon>Metazoa</taxon>
        <taxon>Ecdysozoa</taxon>
        <taxon>Arthropoda</taxon>
        <taxon>Chelicerata</taxon>
        <taxon>Arachnida</taxon>
        <taxon>Araneae</taxon>
        <taxon>Araneomorphae</taxon>
        <taxon>Entelegynae</taxon>
        <taxon>Araneoidea</taxon>
        <taxon>Araneidae</taxon>
        <taxon>Araneus</taxon>
    </lineage>
</organism>
<evidence type="ECO:0000256" key="1">
    <source>
        <dbReference type="ARBA" id="ARBA00004123"/>
    </source>
</evidence>
<evidence type="ECO:0000313" key="6">
    <source>
        <dbReference type="EMBL" id="GBN02461.1"/>
    </source>
</evidence>
<dbReference type="EMBL" id="BGPR01004703">
    <property type="protein sequence ID" value="GBN02461.1"/>
    <property type="molecule type" value="Genomic_DNA"/>
</dbReference>
<dbReference type="GO" id="GO:0005666">
    <property type="term" value="C:RNA polymerase III complex"/>
    <property type="evidence" value="ECO:0007669"/>
    <property type="project" value="InterPro"/>
</dbReference>
<protein>
    <recommendedName>
        <fullName evidence="8">DNA-directed RNA polymerase III subunit RPC4</fullName>
    </recommendedName>
</protein>
<dbReference type="PANTHER" id="PTHR13408:SF0">
    <property type="entry name" value="DNA-DIRECTED RNA POLYMERASE III SUBUNIT RPC4"/>
    <property type="match status" value="1"/>
</dbReference>
<evidence type="ECO:0000313" key="7">
    <source>
        <dbReference type="Proteomes" id="UP000499080"/>
    </source>
</evidence>
<evidence type="ECO:0000256" key="3">
    <source>
        <dbReference type="ARBA" id="ARBA00023163"/>
    </source>
</evidence>
<keyword evidence="3" id="KW-0804">Transcription</keyword>
<dbReference type="Pfam" id="PF05132">
    <property type="entry name" value="RNA_pol_Rpc4"/>
    <property type="match status" value="1"/>
</dbReference>